<accession>A0A939B4C8</accession>
<evidence type="ECO:0000256" key="2">
    <source>
        <dbReference type="SAM" id="SignalP"/>
    </source>
</evidence>
<reference evidence="4 5" key="1">
    <citation type="journal article" date="2021" name="Sci. Rep.">
        <title>The distribution of antibiotic resistance genes in chicken gut microbiota commensals.</title>
        <authorList>
            <person name="Juricova H."/>
            <person name="Matiasovicova J."/>
            <person name="Kubasova T."/>
            <person name="Cejkova D."/>
            <person name="Rychlik I."/>
        </authorList>
    </citation>
    <scope>NUCLEOTIDE SEQUENCE [LARGE SCALE GENOMIC DNA]</scope>
    <source>
        <strain evidence="4 5">An819</strain>
    </source>
</reference>
<feature type="chain" id="PRO_5036682758" evidence="2">
    <location>
        <begin position="18"/>
        <end position="482"/>
    </location>
</feature>
<evidence type="ECO:0000313" key="4">
    <source>
        <dbReference type="EMBL" id="MBM6660942.1"/>
    </source>
</evidence>
<dbReference type="Proteomes" id="UP000764045">
    <property type="component" value="Unassembled WGS sequence"/>
</dbReference>
<dbReference type="InterPro" id="IPR036514">
    <property type="entry name" value="SGNH_hydro_sf"/>
</dbReference>
<evidence type="ECO:0000256" key="1">
    <source>
        <dbReference type="ARBA" id="ARBA00022801"/>
    </source>
</evidence>
<dbReference type="InterPro" id="IPR005181">
    <property type="entry name" value="SASA"/>
</dbReference>
<dbReference type="Pfam" id="PF03629">
    <property type="entry name" value="SASA"/>
    <property type="match status" value="1"/>
</dbReference>
<dbReference type="GO" id="GO:0005975">
    <property type="term" value="P:carbohydrate metabolic process"/>
    <property type="evidence" value="ECO:0007669"/>
    <property type="project" value="TreeGrafter"/>
</dbReference>
<keyword evidence="1" id="KW-0378">Hydrolase</keyword>
<dbReference type="EMBL" id="JACJJL010000005">
    <property type="protein sequence ID" value="MBM6660942.1"/>
    <property type="molecule type" value="Genomic_DNA"/>
</dbReference>
<evidence type="ECO:0000259" key="3">
    <source>
        <dbReference type="Pfam" id="PF03629"/>
    </source>
</evidence>
<dbReference type="Gene3D" id="2.60.40.10">
    <property type="entry name" value="Immunoglobulins"/>
    <property type="match status" value="1"/>
</dbReference>
<organism evidence="4 5">
    <name type="scientific">Marseilla massiliensis</name>
    <dbReference type="NCBI Taxonomy" id="1841864"/>
    <lineage>
        <taxon>Bacteria</taxon>
        <taxon>Pseudomonadati</taxon>
        <taxon>Bacteroidota</taxon>
        <taxon>Bacteroidia</taxon>
        <taxon>Bacteroidales</taxon>
        <taxon>Prevotellaceae</taxon>
        <taxon>Marseilla</taxon>
    </lineage>
</organism>
<dbReference type="SUPFAM" id="SSF52266">
    <property type="entry name" value="SGNH hydrolase"/>
    <property type="match status" value="1"/>
</dbReference>
<gene>
    <name evidence="4" type="ORF">H6B30_04085</name>
</gene>
<dbReference type="InterPro" id="IPR013783">
    <property type="entry name" value="Ig-like_fold"/>
</dbReference>
<comment type="caution">
    <text evidence="4">The sequence shown here is derived from an EMBL/GenBank/DDBJ whole genome shotgun (WGS) entry which is preliminary data.</text>
</comment>
<dbReference type="AlphaFoldDB" id="A0A939B4C8"/>
<keyword evidence="2" id="KW-0732">Signal</keyword>
<name>A0A939B4C8_9BACT</name>
<evidence type="ECO:0000313" key="5">
    <source>
        <dbReference type="Proteomes" id="UP000764045"/>
    </source>
</evidence>
<feature type="signal peptide" evidence="2">
    <location>
        <begin position="1"/>
        <end position="17"/>
    </location>
</feature>
<dbReference type="Gene3D" id="3.40.50.1110">
    <property type="entry name" value="SGNH hydrolase"/>
    <property type="match status" value="1"/>
</dbReference>
<feature type="domain" description="Sialate O-acetylesterase" evidence="3">
    <location>
        <begin position="102"/>
        <end position="345"/>
    </location>
</feature>
<protein>
    <submittedName>
        <fullName evidence="4">Sialate O-acetylesterase</fullName>
    </submittedName>
</protein>
<keyword evidence="5" id="KW-1185">Reference proteome</keyword>
<sequence>MRHILLLLLSFGLGAHAVPKLSPLFSDNMVIQQNADAPIWGTAKPGKAVTVSCSWSGKVVTAKAGPNGRWMATVRTPKAGGPHSITVSDGKKVVINGVMAGEVWLCSGQSNMEYPVKGWTSVLNADEELANSVHPGIRLLQVHKVASVVPSARLVTNSPTWQVCGPSTLPEFSAIAYFFAREISAKEGVPVGVIDATWGGSNIESWISAETLRLMPDCRDSIDRAAYMPWRNSPAALYNGMISPLVPMAMRGVLWYQGEQNELRGWQYRDLFTMLIRDWRRKWHADRLPFYFVQLANFHERRNEPVEALWAELREAQDMALRLPATGMASAIDVGLGNDVHYPNKQEVARRLLLIALANIYGHDCVFTGPRYMNHIIGDSRVMVEFSDVAGGLVQRGGRISGFTVAGPDHVWYNAEARIVDGDAGLVEVWADGVSMPVAVRYLWQDNPEVTLYNGAGLPACPFRTDDWPLLSYGKYRSNSDY</sequence>
<dbReference type="PANTHER" id="PTHR22901">
    <property type="entry name" value="SIALATE O-ACETYLESTERASE"/>
    <property type="match status" value="1"/>
</dbReference>
<proteinExistence type="predicted"/>
<dbReference type="InterPro" id="IPR039329">
    <property type="entry name" value="SIAE"/>
</dbReference>
<dbReference type="PANTHER" id="PTHR22901:SF0">
    <property type="entry name" value="SIALATE O-ACETYLESTERASE"/>
    <property type="match status" value="1"/>
</dbReference>
<dbReference type="GO" id="GO:0001681">
    <property type="term" value="F:sialate O-acetylesterase activity"/>
    <property type="evidence" value="ECO:0007669"/>
    <property type="project" value="InterPro"/>
</dbReference>